<dbReference type="InterPro" id="IPR050582">
    <property type="entry name" value="HAD-like_SerB"/>
</dbReference>
<dbReference type="InterPro" id="IPR023214">
    <property type="entry name" value="HAD_sf"/>
</dbReference>
<evidence type="ECO:0000256" key="3">
    <source>
        <dbReference type="ARBA" id="ARBA00022842"/>
    </source>
</evidence>
<proteinExistence type="predicted"/>
<dbReference type="SUPFAM" id="SSF56784">
    <property type="entry name" value="HAD-like"/>
    <property type="match status" value="1"/>
</dbReference>
<organism evidence="4 5">
    <name type="scientific">Paraburkholderia phenazinium</name>
    <dbReference type="NCBI Taxonomy" id="60549"/>
    <lineage>
        <taxon>Bacteria</taxon>
        <taxon>Pseudomonadati</taxon>
        <taxon>Pseudomonadota</taxon>
        <taxon>Betaproteobacteria</taxon>
        <taxon>Burkholderiales</taxon>
        <taxon>Burkholderiaceae</taxon>
        <taxon>Paraburkholderia</taxon>
    </lineage>
</organism>
<dbReference type="EMBL" id="FNCJ01000007">
    <property type="protein sequence ID" value="SDH16774.1"/>
    <property type="molecule type" value="Genomic_DNA"/>
</dbReference>
<dbReference type="PANTHER" id="PTHR43344">
    <property type="entry name" value="PHOSPHOSERINE PHOSPHATASE"/>
    <property type="match status" value="1"/>
</dbReference>
<dbReference type="RefSeq" id="WP_175772742.1">
    <property type="nucleotide sequence ID" value="NZ_CADERL010000020.1"/>
</dbReference>
<keyword evidence="2 4" id="KW-0378">Hydrolase</keyword>
<dbReference type="NCBIfam" id="TIGR01488">
    <property type="entry name" value="HAD-SF-IB"/>
    <property type="match status" value="1"/>
</dbReference>
<dbReference type="Pfam" id="PF12710">
    <property type="entry name" value="HAD"/>
    <property type="match status" value="1"/>
</dbReference>
<dbReference type="InterPro" id="IPR006385">
    <property type="entry name" value="HAD_hydro_SerB1"/>
</dbReference>
<dbReference type="Gene3D" id="3.40.50.1000">
    <property type="entry name" value="HAD superfamily/HAD-like"/>
    <property type="match status" value="1"/>
</dbReference>
<dbReference type="GO" id="GO:0046872">
    <property type="term" value="F:metal ion binding"/>
    <property type="evidence" value="ECO:0007669"/>
    <property type="project" value="UniProtKB-KW"/>
</dbReference>
<dbReference type="AlphaFoldDB" id="A0A1G8A760"/>
<keyword evidence="1" id="KW-0479">Metal-binding</keyword>
<keyword evidence="3" id="KW-0460">Magnesium</keyword>
<reference evidence="4 5" key="1">
    <citation type="submission" date="2016-10" db="EMBL/GenBank/DDBJ databases">
        <authorList>
            <person name="de Groot N.N."/>
        </authorList>
    </citation>
    <scope>NUCLEOTIDE SEQUENCE [LARGE SCALE GENOMIC DNA]</scope>
    <source>
        <strain evidence="4 5">LMG 2247</strain>
    </source>
</reference>
<dbReference type="InterPro" id="IPR036412">
    <property type="entry name" value="HAD-like_sf"/>
</dbReference>
<gene>
    <name evidence="4" type="ORF">SAMN05216466_107333</name>
</gene>
<dbReference type="PANTHER" id="PTHR43344:SF13">
    <property type="entry name" value="PHOSPHATASE RV3661-RELATED"/>
    <property type="match status" value="1"/>
</dbReference>
<accession>A0A1G8A760</accession>
<evidence type="ECO:0000256" key="1">
    <source>
        <dbReference type="ARBA" id="ARBA00022723"/>
    </source>
</evidence>
<sequence>MTLNEHQEDSHLTRDLALFDLDHTLLPLDSDQEWNRFLVKLGVPGSEQHAHDVDRFYDAYQAGTLDMDAYLRHVLGPLALYSREQLDDWHGQFMREIIAPALRPEALALVKHHRDAGDLCCIVTATNSFVTGPIASAIGVDHLLAIDLATDGDRPDGRYTGEWVGVPSFREGKITRTQAWLASLGKSFANFARVWFYSDSANDIPLLEHVSHPVATNPDERLRRVASERGWRILELFG</sequence>
<dbReference type="Proteomes" id="UP000199706">
    <property type="component" value="Unassembled WGS sequence"/>
</dbReference>
<name>A0A1G8A760_9BURK</name>
<dbReference type="Gene3D" id="1.20.1440.100">
    <property type="entry name" value="SG protein - dephosphorylation function"/>
    <property type="match status" value="1"/>
</dbReference>
<protein>
    <submittedName>
        <fullName evidence="4">HAD-superfamily subfamily IB hydrolase, TIGR01490</fullName>
    </submittedName>
</protein>
<dbReference type="GO" id="GO:0016787">
    <property type="term" value="F:hydrolase activity"/>
    <property type="evidence" value="ECO:0007669"/>
    <property type="project" value="UniProtKB-KW"/>
</dbReference>
<evidence type="ECO:0000313" key="5">
    <source>
        <dbReference type="Proteomes" id="UP000199706"/>
    </source>
</evidence>
<dbReference type="CDD" id="cd02612">
    <property type="entry name" value="HAD_PGPPase"/>
    <property type="match status" value="1"/>
</dbReference>
<evidence type="ECO:0000313" key="4">
    <source>
        <dbReference type="EMBL" id="SDH16774.1"/>
    </source>
</evidence>
<evidence type="ECO:0000256" key="2">
    <source>
        <dbReference type="ARBA" id="ARBA00022801"/>
    </source>
</evidence>
<dbReference type="NCBIfam" id="TIGR01490">
    <property type="entry name" value="HAD-SF-IB-hyp1"/>
    <property type="match status" value="1"/>
</dbReference>